<accession>A0ABS7ADZ5</accession>
<protein>
    <submittedName>
        <fullName evidence="1">Uncharacterized protein</fullName>
    </submittedName>
</protein>
<name>A0ABS7ADZ5_9PROT</name>
<comment type="caution">
    <text evidence="1">The sequence shown here is derived from an EMBL/GenBank/DDBJ whole genome shotgun (WGS) entry which is preliminary data.</text>
</comment>
<keyword evidence="2" id="KW-1185">Reference proteome</keyword>
<organism evidence="1 2">
    <name type="scientific">Roseomonas alba</name>
    <dbReference type="NCBI Taxonomy" id="2846776"/>
    <lineage>
        <taxon>Bacteria</taxon>
        <taxon>Pseudomonadati</taxon>
        <taxon>Pseudomonadota</taxon>
        <taxon>Alphaproteobacteria</taxon>
        <taxon>Acetobacterales</taxon>
        <taxon>Roseomonadaceae</taxon>
        <taxon>Roseomonas</taxon>
    </lineage>
</organism>
<reference evidence="1 2" key="1">
    <citation type="submission" date="2021-07" db="EMBL/GenBank/DDBJ databases">
        <authorList>
            <person name="So Y."/>
        </authorList>
    </citation>
    <scope>NUCLEOTIDE SEQUENCE [LARGE SCALE GENOMIC DNA]</scope>
    <source>
        <strain evidence="1 2">HJA6</strain>
    </source>
</reference>
<dbReference type="EMBL" id="JAHYBZ010000008">
    <property type="protein sequence ID" value="MBW6400521.1"/>
    <property type="molecule type" value="Genomic_DNA"/>
</dbReference>
<proteinExistence type="predicted"/>
<evidence type="ECO:0000313" key="2">
    <source>
        <dbReference type="Proteomes" id="UP001196565"/>
    </source>
</evidence>
<evidence type="ECO:0000313" key="1">
    <source>
        <dbReference type="EMBL" id="MBW6400521.1"/>
    </source>
</evidence>
<sequence>MPGRIAALSSRALRIAAELPGEEPARLARWLYRFGTAPRTPEAERDFGPGDDAMAVLGLTPGGPARIRLEAAFEATTYPGWIGFARGNGLPAACKLYVSPAPAALAEAFPTIATVLDRMEVRAFKVGRGLGGLLRPDKIVAYFADRGQLAATAAALARALPHCPAQGVPFTAALSEDGLLSWGIDPPPGSEAASWRAWVTRRIAAAILAARPARGEAAVTAARRGLAATGIDPDAWLCAS</sequence>
<gene>
    <name evidence="1" type="ORF">KPL78_21865</name>
</gene>
<dbReference type="RefSeq" id="WP_219765094.1">
    <property type="nucleotide sequence ID" value="NZ_JAHYBZ010000008.1"/>
</dbReference>
<dbReference type="Proteomes" id="UP001196565">
    <property type="component" value="Unassembled WGS sequence"/>
</dbReference>